<feature type="transmembrane region" description="Helical" evidence="1">
    <location>
        <begin position="264"/>
        <end position="284"/>
    </location>
</feature>
<keyword evidence="3" id="KW-1185">Reference proteome</keyword>
<proteinExistence type="predicted"/>
<dbReference type="Proteomes" id="UP000001542">
    <property type="component" value="Unassembled WGS sequence"/>
</dbReference>
<dbReference type="VEuPathDB" id="TrichDB:TVAGG3_0203480"/>
<dbReference type="AlphaFoldDB" id="A2FCU4"/>
<dbReference type="InParanoid" id="A2FCU4"/>
<keyword evidence="1" id="KW-0812">Transmembrane</keyword>
<name>A2FCU4_TRIV3</name>
<dbReference type="RefSeq" id="XP_001310205.1">
    <property type="nucleotide sequence ID" value="XM_001310204.1"/>
</dbReference>
<protein>
    <submittedName>
        <fullName evidence="2">Uncharacterized protein</fullName>
    </submittedName>
</protein>
<dbReference type="KEGG" id="tva:4755056"/>
<evidence type="ECO:0000313" key="3">
    <source>
        <dbReference type="Proteomes" id="UP000001542"/>
    </source>
</evidence>
<accession>A2FCU4</accession>
<dbReference type="EMBL" id="DS113722">
    <property type="protein sequence ID" value="EAX97275.1"/>
    <property type="molecule type" value="Genomic_DNA"/>
</dbReference>
<gene>
    <name evidence="2" type="ORF">TVAG_025110</name>
</gene>
<reference evidence="2" key="1">
    <citation type="submission" date="2006-10" db="EMBL/GenBank/DDBJ databases">
        <authorList>
            <person name="Amadeo P."/>
            <person name="Zhao Q."/>
            <person name="Wortman J."/>
            <person name="Fraser-Liggett C."/>
            <person name="Carlton J."/>
        </authorList>
    </citation>
    <scope>NUCLEOTIDE SEQUENCE</scope>
    <source>
        <strain evidence="2">G3</strain>
    </source>
</reference>
<dbReference type="VEuPathDB" id="TrichDB:TVAG_025110"/>
<sequence>MLLIYAYKSLSADFENCKEYCDRFYSNSITYHNFTIPKDELICIKGNYIFSSDKKFKARTQLFDIMASKATTTQWIEDPIAVTGGVNINIGVGHSREASTEIVCLEDLCNFTAIHFPYTPTIMKAAKLERYDHVTISSKTKGEMKLYNYNSLKNKSNTFTGRRIVHYGIIVQDGKPEIRMKPDSELDPWTISTSFNHLSFVAHDFGWDSNKWVDVEIYQNQSVTSSRRLYLQDYQLTLNPEGGLYKANTQSYEFETFTGPLHPLYIVLIVAIIITILSVIGCVLCCVCCTCCCCHGCCANCMPCCVLSKSKEDAEPQV</sequence>
<evidence type="ECO:0000313" key="2">
    <source>
        <dbReference type="EMBL" id="EAX97275.1"/>
    </source>
</evidence>
<organism evidence="2 3">
    <name type="scientific">Trichomonas vaginalis (strain ATCC PRA-98 / G3)</name>
    <dbReference type="NCBI Taxonomy" id="412133"/>
    <lineage>
        <taxon>Eukaryota</taxon>
        <taxon>Metamonada</taxon>
        <taxon>Parabasalia</taxon>
        <taxon>Trichomonadida</taxon>
        <taxon>Trichomonadidae</taxon>
        <taxon>Trichomonas</taxon>
    </lineage>
</organism>
<evidence type="ECO:0000256" key="1">
    <source>
        <dbReference type="SAM" id="Phobius"/>
    </source>
</evidence>
<reference evidence="2" key="2">
    <citation type="journal article" date="2007" name="Science">
        <title>Draft genome sequence of the sexually transmitted pathogen Trichomonas vaginalis.</title>
        <authorList>
            <person name="Carlton J.M."/>
            <person name="Hirt R.P."/>
            <person name="Silva J.C."/>
            <person name="Delcher A.L."/>
            <person name="Schatz M."/>
            <person name="Zhao Q."/>
            <person name="Wortman J.R."/>
            <person name="Bidwell S.L."/>
            <person name="Alsmark U.C.M."/>
            <person name="Besteiro S."/>
            <person name="Sicheritz-Ponten T."/>
            <person name="Noel C.J."/>
            <person name="Dacks J.B."/>
            <person name="Foster P.G."/>
            <person name="Simillion C."/>
            <person name="Van de Peer Y."/>
            <person name="Miranda-Saavedra D."/>
            <person name="Barton G.J."/>
            <person name="Westrop G.D."/>
            <person name="Mueller S."/>
            <person name="Dessi D."/>
            <person name="Fiori P.L."/>
            <person name="Ren Q."/>
            <person name="Paulsen I."/>
            <person name="Zhang H."/>
            <person name="Bastida-Corcuera F.D."/>
            <person name="Simoes-Barbosa A."/>
            <person name="Brown M.T."/>
            <person name="Hayes R.D."/>
            <person name="Mukherjee M."/>
            <person name="Okumura C.Y."/>
            <person name="Schneider R."/>
            <person name="Smith A.J."/>
            <person name="Vanacova S."/>
            <person name="Villalvazo M."/>
            <person name="Haas B.J."/>
            <person name="Pertea M."/>
            <person name="Feldblyum T.V."/>
            <person name="Utterback T.R."/>
            <person name="Shu C.L."/>
            <person name="Osoegawa K."/>
            <person name="de Jong P.J."/>
            <person name="Hrdy I."/>
            <person name="Horvathova L."/>
            <person name="Zubacova Z."/>
            <person name="Dolezal P."/>
            <person name="Malik S.B."/>
            <person name="Logsdon J.M. Jr."/>
            <person name="Henze K."/>
            <person name="Gupta A."/>
            <person name="Wang C.C."/>
            <person name="Dunne R.L."/>
            <person name="Upcroft J.A."/>
            <person name="Upcroft P."/>
            <person name="White O."/>
            <person name="Salzberg S.L."/>
            <person name="Tang P."/>
            <person name="Chiu C.-H."/>
            <person name="Lee Y.-S."/>
            <person name="Embley T.M."/>
            <person name="Coombs G.H."/>
            <person name="Mottram J.C."/>
            <person name="Tachezy J."/>
            <person name="Fraser-Liggett C.M."/>
            <person name="Johnson P.J."/>
        </authorList>
    </citation>
    <scope>NUCLEOTIDE SEQUENCE [LARGE SCALE GENOMIC DNA]</scope>
    <source>
        <strain evidence="2">G3</strain>
    </source>
</reference>
<keyword evidence="1" id="KW-1133">Transmembrane helix</keyword>
<keyword evidence="1" id="KW-0472">Membrane</keyword>